<accession>A0A3B0TXP4</accession>
<dbReference type="InterPro" id="IPR010642">
    <property type="entry name" value="Invasion_prot_B"/>
</dbReference>
<dbReference type="EMBL" id="UOEO01000099">
    <property type="protein sequence ID" value="VAW19132.1"/>
    <property type="molecule type" value="Genomic_DNA"/>
</dbReference>
<dbReference type="InterPro" id="IPR038696">
    <property type="entry name" value="IalB_sf"/>
</dbReference>
<name>A0A3B0TXP4_9ZZZZ</name>
<organism evidence="1">
    <name type="scientific">hydrothermal vent metagenome</name>
    <dbReference type="NCBI Taxonomy" id="652676"/>
    <lineage>
        <taxon>unclassified sequences</taxon>
        <taxon>metagenomes</taxon>
        <taxon>ecological metagenomes</taxon>
    </lineage>
</organism>
<protein>
    <recommendedName>
        <fullName evidence="2">Mlr4354 like protein</fullName>
    </recommendedName>
</protein>
<proteinExistence type="predicted"/>
<dbReference type="AlphaFoldDB" id="A0A3B0TXP4"/>
<sequence>MRSMVPRIFVRILAGSIMLAGFGAGGAWAQEIQNLGTFKFWTAWKGKDANGVMCYVSSQPQDAQPANVNRDPIHFLVINRKGLGTKNEVQTLVGYPLKTGSTPRVSIDGKAYDMVIEGSAAWLASASDENGFVASMRSGKQMIVKARSQRGTNTTDTYSLIGVTAALEKIEKDC</sequence>
<evidence type="ECO:0008006" key="2">
    <source>
        <dbReference type="Google" id="ProtNLM"/>
    </source>
</evidence>
<dbReference type="Pfam" id="PF06776">
    <property type="entry name" value="IalB"/>
    <property type="match status" value="1"/>
</dbReference>
<gene>
    <name evidence="1" type="ORF">MNBD_ALPHA12-739</name>
</gene>
<dbReference type="Gene3D" id="2.60.40.1880">
    <property type="entry name" value="Invasion associated locus B (IalB) protein"/>
    <property type="match status" value="1"/>
</dbReference>
<reference evidence="1" key="1">
    <citation type="submission" date="2018-06" db="EMBL/GenBank/DDBJ databases">
        <authorList>
            <person name="Zhirakovskaya E."/>
        </authorList>
    </citation>
    <scope>NUCLEOTIDE SEQUENCE</scope>
</reference>
<evidence type="ECO:0000313" key="1">
    <source>
        <dbReference type="EMBL" id="VAW19132.1"/>
    </source>
</evidence>